<evidence type="ECO:0000313" key="6">
    <source>
        <dbReference type="EMBL" id="CAF3680004.1"/>
    </source>
</evidence>
<accession>A0A813ZAV0</accession>
<feature type="compositionally biased region" description="Low complexity" evidence="2">
    <location>
        <begin position="281"/>
        <end position="295"/>
    </location>
</feature>
<evidence type="ECO:0000256" key="1">
    <source>
        <dbReference type="SAM" id="Coils"/>
    </source>
</evidence>
<gene>
    <name evidence="4" type="ORF">GPM918_LOCUS8421</name>
    <name evidence="3" type="ORF">OVA965_LOCUS2231</name>
    <name evidence="6" type="ORF">SRO942_LOCUS8421</name>
    <name evidence="5" type="ORF">TMI583_LOCUS2231</name>
</gene>
<dbReference type="Proteomes" id="UP000682733">
    <property type="component" value="Unassembled WGS sequence"/>
</dbReference>
<dbReference type="OrthoDB" id="10058884at2759"/>
<sequence>MDENLSWLDELQFNSSNNQQTYITKQDFLLLHKKIIATDLIVNRYVEAKKALQSLQNENDELKQRLDRITNECCLFGKQIAECTDECDALKRDNDLLNEEKNNLQKELRIIKDQNTAYYHELMVMGQYHSLKETNEQLTKELERCKKEKSKLNCKLQQRSSDYIKPKNEPQSYPFGEISEIQIALNTSMKSIRELKLALGRIVNFLQAENIVIPTSLHIRPILKAHTIDDNFMEMEGEFTLKPTVTTIEVPPVVTSISHEDVDDDEENNDFIDVKSAILTQPSQTQIEQQQPLPESKSKSRKRAQKQQQEPKRQSKRSTKGKRRTKDETDNLINELKNALSQYKESESEETATPTPTISNQNVSSSMNDFFSDFGTSKVNDDQQPVASLQSSPINKNDLHRRFSKILSDYETEDEELNTSVEQRQSKTVAKTLNKSREKKDEIRKTAPYTIIQHTSSNIIDEPVLSPREFSNTTDHEIPNYEHTQGQSILSDDDEIQLDSTDLNISTKVYDTQKDMLTYVETTLGPIPTLEEAVNSDVMIENKEIESISIKRTISEESQTQNDTLSDQDESFFALEVKNDDKKEETEKMTISPIEEIEMISSVQDEQNDTSVIRDIFISIVERTEEKERYEMKCLLVERILNFTQNIQITELLRPIVPKKNIKKTKSKSITVNKTYSQTIPVVEPREIEIVDTSVVSHDESMVIQHVHESDLIQQQINDNTLISDSDDEIACESPEFDAVHVSGDKCTLIHEDNKQLTDRNLLIQSEETETKSAESPDIILPPQQNRVIILKRLIEFLTHIPSPQLVSFSTLTNPHQPKSTTSDIVKKISSHKPPATRLQIQRQASTFITSSKNCLQKRSLNSIRQCITRCNVPSSIVKTNSIKVQPVKPKQSLENNSAKFQERKRRISTEIMYDEQQVPKQKRQKTTKTISDVTVTSPKIHFTRKSIKTSIPTPIPPIIPTIVDPLSSPSTVYVDELSLHSYLIGKIDLTDQLKTFIKTMKNNYCKNNDEIFITKIYKSILDCLFEVQLSIVSNTMYLTKLHDCEQRIISLLKYLTITYYSSSNLFEQYLFQLINTSFESDIRFNTAIRSTELIILCRLIFIFCQCFNCSNVLYPKLFDIIYIHTIYPVNDLFSIVFCILSYIFPSLIDEQHQTATYNIMLHRTCLHLLHKQYFIKSCDSLRLLGSLNMWTDENKHQQQTTNSYISDFLFEYLLRTTDKHSLITKQHQTNHPNVNDFLHSLISISLWEGWIWCKNDLFQNILLPFFNQSQLLDIEHLSIICISIQHILRVFKDNQQFLSDEKFHYELNHVLLSYSEKLTTSNSDNEHTRQFYVKQTLVELNWLLKK</sequence>
<reference evidence="4" key="1">
    <citation type="submission" date="2021-02" db="EMBL/GenBank/DDBJ databases">
        <authorList>
            <person name="Nowell W R."/>
        </authorList>
    </citation>
    <scope>NUCLEOTIDE SEQUENCE</scope>
</reference>
<evidence type="ECO:0000313" key="5">
    <source>
        <dbReference type="EMBL" id="CAF3534134.1"/>
    </source>
</evidence>
<evidence type="ECO:0000313" key="4">
    <source>
        <dbReference type="EMBL" id="CAF0896825.1"/>
    </source>
</evidence>
<dbReference type="EMBL" id="CAJOBC010001465">
    <property type="protein sequence ID" value="CAF3680004.1"/>
    <property type="molecule type" value="Genomic_DNA"/>
</dbReference>
<evidence type="ECO:0000256" key="2">
    <source>
        <dbReference type="SAM" id="MobiDB-lite"/>
    </source>
</evidence>
<feature type="coiled-coil region" evidence="1">
    <location>
        <begin position="45"/>
        <end position="155"/>
    </location>
</feature>
<dbReference type="EMBL" id="CAJOBA010000462">
    <property type="protein sequence ID" value="CAF3534134.1"/>
    <property type="molecule type" value="Genomic_DNA"/>
</dbReference>
<dbReference type="EMBL" id="CAJNOK010000462">
    <property type="protein sequence ID" value="CAF0754964.1"/>
    <property type="molecule type" value="Genomic_DNA"/>
</dbReference>
<proteinExistence type="predicted"/>
<evidence type="ECO:0000313" key="3">
    <source>
        <dbReference type="EMBL" id="CAF0754964.1"/>
    </source>
</evidence>
<dbReference type="EMBL" id="CAJNOQ010001465">
    <property type="protein sequence ID" value="CAF0896825.1"/>
    <property type="molecule type" value="Genomic_DNA"/>
</dbReference>
<name>A0A813ZAV0_9BILA</name>
<comment type="caution">
    <text evidence="4">The sequence shown here is derived from an EMBL/GenBank/DDBJ whole genome shotgun (WGS) entry which is preliminary data.</text>
</comment>
<protein>
    <submittedName>
        <fullName evidence="4">Uncharacterized protein</fullName>
    </submittedName>
</protein>
<keyword evidence="7" id="KW-1185">Reference proteome</keyword>
<dbReference type="Proteomes" id="UP000677228">
    <property type="component" value="Unassembled WGS sequence"/>
</dbReference>
<dbReference type="Proteomes" id="UP000663829">
    <property type="component" value="Unassembled WGS sequence"/>
</dbReference>
<keyword evidence="1" id="KW-0175">Coiled coil</keyword>
<dbReference type="Proteomes" id="UP000681722">
    <property type="component" value="Unassembled WGS sequence"/>
</dbReference>
<feature type="region of interest" description="Disordered" evidence="2">
    <location>
        <begin position="281"/>
        <end position="366"/>
    </location>
</feature>
<feature type="compositionally biased region" description="Basic residues" evidence="2">
    <location>
        <begin position="314"/>
        <end position="324"/>
    </location>
</feature>
<organism evidence="4 7">
    <name type="scientific">Didymodactylos carnosus</name>
    <dbReference type="NCBI Taxonomy" id="1234261"/>
    <lineage>
        <taxon>Eukaryota</taxon>
        <taxon>Metazoa</taxon>
        <taxon>Spiralia</taxon>
        <taxon>Gnathifera</taxon>
        <taxon>Rotifera</taxon>
        <taxon>Eurotatoria</taxon>
        <taxon>Bdelloidea</taxon>
        <taxon>Philodinida</taxon>
        <taxon>Philodinidae</taxon>
        <taxon>Didymodactylos</taxon>
    </lineage>
</organism>
<evidence type="ECO:0000313" key="7">
    <source>
        <dbReference type="Proteomes" id="UP000663829"/>
    </source>
</evidence>